<keyword evidence="1" id="KW-0378">Hydrolase</keyword>
<dbReference type="GO" id="GO:0005615">
    <property type="term" value="C:extracellular space"/>
    <property type="evidence" value="ECO:0007669"/>
    <property type="project" value="TreeGrafter"/>
</dbReference>
<name>A0A815EJ14_9BILA</name>
<gene>
    <name evidence="4" type="ORF">VCS650_LOCUS31654</name>
</gene>
<proteinExistence type="predicted"/>
<dbReference type="InterPro" id="IPR045473">
    <property type="entry name" value="ASM_C"/>
</dbReference>
<evidence type="ECO:0000256" key="2">
    <source>
        <dbReference type="ARBA" id="ARBA00023180"/>
    </source>
</evidence>
<sequence>MNLTATNLYNRTIFVDEYDIRYAYEMENLFPNDWHNLIQRLKNDIDGPLMSLVYQYYTKSYADGNECDHSCRRGLLCDFVTARSEDPHSCDAIPN</sequence>
<dbReference type="GO" id="GO:0005764">
    <property type="term" value="C:lysosome"/>
    <property type="evidence" value="ECO:0007669"/>
    <property type="project" value="TreeGrafter"/>
</dbReference>
<evidence type="ECO:0000313" key="5">
    <source>
        <dbReference type="Proteomes" id="UP000663891"/>
    </source>
</evidence>
<dbReference type="AlphaFoldDB" id="A0A815EJ14"/>
<dbReference type="Pfam" id="PF19272">
    <property type="entry name" value="ASMase_C"/>
    <property type="match status" value="1"/>
</dbReference>
<dbReference type="PANTHER" id="PTHR10340">
    <property type="entry name" value="SPHINGOMYELIN PHOSPHODIESTERASE"/>
    <property type="match status" value="1"/>
</dbReference>
<accession>A0A815EJ14</accession>
<evidence type="ECO:0000256" key="1">
    <source>
        <dbReference type="ARBA" id="ARBA00022801"/>
    </source>
</evidence>
<dbReference type="PANTHER" id="PTHR10340:SF34">
    <property type="entry name" value="SPHINGOMYELIN PHOSPHODIESTERASE"/>
    <property type="match status" value="1"/>
</dbReference>
<dbReference type="GO" id="GO:0061750">
    <property type="term" value="F:acid sphingomyelin phosphodiesterase activity"/>
    <property type="evidence" value="ECO:0007669"/>
    <property type="project" value="TreeGrafter"/>
</dbReference>
<evidence type="ECO:0000259" key="3">
    <source>
        <dbReference type="Pfam" id="PF19272"/>
    </source>
</evidence>
<keyword evidence="2" id="KW-0325">Glycoprotein</keyword>
<dbReference type="OrthoDB" id="282973at2759"/>
<dbReference type="GO" id="GO:0006685">
    <property type="term" value="P:sphingomyelin catabolic process"/>
    <property type="evidence" value="ECO:0007669"/>
    <property type="project" value="TreeGrafter"/>
</dbReference>
<evidence type="ECO:0000313" key="4">
    <source>
        <dbReference type="EMBL" id="CAF1312117.1"/>
    </source>
</evidence>
<organism evidence="4 5">
    <name type="scientific">Adineta steineri</name>
    <dbReference type="NCBI Taxonomy" id="433720"/>
    <lineage>
        <taxon>Eukaryota</taxon>
        <taxon>Metazoa</taxon>
        <taxon>Spiralia</taxon>
        <taxon>Gnathifera</taxon>
        <taxon>Rotifera</taxon>
        <taxon>Eurotatoria</taxon>
        <taxon>Bdelloidea</taxon>
        <taxon>Adinetida</taxon>
        <taxon>Adinetidae</taxon>
        <taxon>Adineta</taxon>
    </lineage>
</organism>
<feature type="domain" description="Sphingomyelin phosphodiesterase C-terminal" evidence="3">
    <location>
        <begin position="1"/>
        <end position="79"/>
    </location>
</feature>
<dbReference type="EMBL" id="CAJNON010000548">
    <property type="protein sequence ID" value="CAF1312117.1"/>
    <property type="molecule type" value="Genomic_DNA"/>
</dbReference>
<dbReference type="GO" id="GO:0046513">
    <property type="term" value="P:ceramide biosynthetic process"/>
    <property type="evidence" value="ECO:0007669"/>
    <property type="project" value="TreeGrafter"/>
</dbReference>
<comment type="caution">
    <text evidence="4">The sequence shown here is derived from an EMBL/GenBank/DDBJ whole genome shotgun (WGS) entry which is preliminary data.</text>
</comment>
<reference evidence="4" key="1">
    <citation type="submission" date="2021-02" db="EMBL/GenBank/DDBJ databases">
        <authorList>
            <person name="Nowell W R."/>
        </authorList>
    </citation>
    <scope>NUCLEOTIDE SEQUENCE</scope>
</reference>
<dbReference type="Proteomes" id="UP000663891">
    <property type="component" value="Unassembled WGS sequence"/>
</dbReference>
<protein>
    <recommendedName>
        <fullName evidence="3">Sphingomyelin phosphodiesterase C-terminal domain-containing protein</fullName>
    </recommendedName>
</protein>
<dbReference type="GO" id="GO:0016020">
    <property type="term" value="C:membrane"/>
    <property type="evidence" value="ECO:0007669"/>
    <property type="project" value="GOC"/>
</dbReference>